<organism evidence="2 3">
    <name type="scientific">Okeania hirsuta</name>
    <dbReference type="NCBI Taxonomy" id="1458930"/>
    <lineage>
        <taxon>Bacteria</taxon>
        <taxon>Bacillati</taxon>
        <taxon>Cyanobacteriota</taxon>
        <taxon>Cyanophyceae</taxon>
        <taxon>Oscillatoriophycideae</taxon>
        <taxon>Oscillatoriales</taxon>
        <taxon>Microcoleaceae</taxon>
        <taxon>Okeania</taxon>
    </lineage>
</organism>
<reference evidence="2 3" key="1">
    <citation type="journal article" date="2018" name="ACS Chem. Biol.">
        <title>Ketoreductase domain dysfunction expands chemodiversity: malyngamide biosynthesis in the cyanobacterium Okeania hirsuta.</title>
        <authorList>
            <person name="Moss N.A."/>
            <person name="Leao T."/>
            <person name="Rankin M."/>
            <person name="McCullough T.M."/>
            <person name="Qu P."/>
            <person name="Korobeynikov A."/>
            <person name="Smith J.L."/>
            <person name="Gerwick L."/>
            <person name="Gerwick W.H."/>
        </authorList>
    </citation>
    <scope>NUCLEOTIDE SEQUENCE [LARGE SCALE GENOMIC DNA]</scope>
    <source>
        <strain evidence="2 3">PAB10Feb10-1</strain>
    </source>
</reference>
<dbReference type="EMBL" id="RCBY01000373">
    <property type="protein sequence ID" value="RQH22281.1"/>
    <property type="molecule type" value="Genomic_DNA"/>
</dbReference>
<accession>A0A3N6R5G2</accession>
<dbReference type="NCBIfam" id="TIGR04183">
    <property type="entry name" value="Por_Secre_tail"/>
    <property type="match status" value="1"/>
</dbReference>
<evidence type="ECO:0000313" key="3">
    <source>
        <dbReference type="Proteomes" id="UP000269154"/>
    </source>
</evidence>
<gene>
    <name evidence="2" type="ORF">D5R40_31140</name>
</gene>
<dbReference type="InterPro" id="IPR026444">
    <property type="entry name" value="Secre_tail"/>
</dbReference>
<keyword evidence="3" id="KW-1185">Reference proteome</keyword>
<evidence type="ECO:0000313" key="2">
    <source>
        <dbReference type="EMBL" id="RQH22281.1"/>
    </source>
</evidence>
<dbReference type="AlphaFoldDB" id="A0A3N6R5G2"/>
<name>A0A3N6R5G2_9CYAN</name>
<protein>
    <submittedName>
        <fullName evidence="2">T9SS C-terminal target domain-containing protein</fullName>
    </submittedName>
</protein>
<dbReference type="Pfam" id="PF18962">
    <property type="entry name" value="Por_Secre_tail"/>
    <property type="match status" value="1"/>
</dbReference>
<sequence length="136" mass="15594">MARSFLSQPAQKTLWINGLQLKTTWIQFFDTQGRLRSISGIEGGDKALDLRGLQSGLYWVRLWNEEGMAVQKLLLSDDRLGMGYCCEKHLNNSPNPENTEQWPIPLLVFFINNEGTTKRRRLLQPSFCATFLLSNC</sequence>
<dbReference type="Proteomes" id="UP000269154">
    <property type="component" value="Unassembled WGS sequence"/>
</dbReference>
<evidence type="ECO:0000259" key="1">
    <source>
        <dbReference type="Pfam" id="PF18962"/>
    </source>
</evidence>
<proteinExistence type="predicted"/>
<feature type="domain" description="Secretion system C-terminal sorting" evidence="1">
    <location>
        <begin position="9"/>
        <end position="74"/>
    </location>
</feature>
<comment type="caution">
    <text evidence="2">The sequence shown here is derived from an EMBL/GenBank/DDBJ whole genome shotgun (WGS) entry which is preliminary data.</text>
</comment>